<dbReference type="SUPFAM" id="SSF52788">
    <property type="entry name" value="Phosphotyrosine protein phosphatases I"/>
    <property type="match status" value="1"/>
</dbReference>
<dbReference type="CDD" id="cd16343">
    <property type="entry name" value="LMWPTP"/>
    <property type="match status" value="1"/>
</dbReference>
<comment type="caution">
    <text evidence="3">The sequence shown here is derived from an EMBL/GenBank/DDBJ whole genome shotgun (WGS) entry which is preliminary data.</text>
</comment>
<dbReference type="GO" id="GO:0004725">
    <property type="term" value="F:protein tyrosine phosphatase activity"/>
    <property type="evidence" value="ECO:0007669"/>
    <property type="project" value="UniProtKB-EC"/>
</dbReference>
<dbReference type="Gene3D" id="3.40.50.2300">
    <property type="match status" value="1"/>
</dbReference>
<dbReference type="EC" id="3.1.3.48" evidence="1"/>
<dbReference type="PANTHER" id="PTHR11717">
    <property type="entry name" value="LOW MOLECULAR WEIGHT PROTEIN TYROSINE PHOSPHATASE"/>
    <property type="match status" value="1"/>
</dbReference>
<dbReference type="Proteomes" id="UP000265419">
    <property type="component" value="Unassembled WGS sequence"/>
</dbReference>
<accession>A0A399JAM5</accession>
<evidence type="ECO:0000313" key="4">
    <source>
        <dbReference type="Proteomes" id="UP000265419"/>
    </source>
</evidence>
<dbReference type="InterPro" id="IPR050438">
    <property type="entry name" value="LMW_PTPase"/>
</dbReference>
<keyword evidence="4" id="KW-1185">Reference proteome</keyword>
<evidence type="ECO:0000256" key="1">
    <source>
        <dbReference type="ARBA" id="ARBA00013064"/>
    </source>
</evidence>
<feature type="domain" description="Phosphotyrosine protein phosphatase I" evidence="2">
    <location>
        <begin position="1"/>
        <end position="160"/>
    </location>
</feature>
<evidence type="ECO:0000313" key="3">
    <source>
        <dbReference type="EMBL" id="RII41587.1"/>
    </source>
</evidence>
<dbReference type="InterPro" id="IPR023485">
    <property type="entry name" value="Ptyr_pPase"/>
</dbReference>
<proteinExistence type="predicted"/>
<name>A0A399JAM5_9MICC</name>
<gene>
    <name evidence="3" type="ORF">DWB68_12155</name>
</gene>
<organism evidence="3 4">
    <name type="scientific">Galactobacter valiniphilus</name>
    <dbReference type="NCBI Taxonomy" id="2676122"/>
    <lineage>
        <taxon>Bacteria</taxon>
        <taxon>Bacillati</taxon>
        <taxon>Actinomycetota</taxon>
        <taxon>Actinomycetes</taxon>
        <taxon>Micrococcales</taxon>
        <taxon>Micrococcaceae</taxon>
        <taxon>Galactobacter</taxon>
    </lineage>
</organism>
<sequence length="162" mass="17812">MTVCTGNICRSPLAEYVLREALADAGLGDRVLVESGGISDEEHGRPMDRRALAELRGLGIDGSAHRARELPSDAWESTDLFLAADLNHLRFLRRHAPTPEHRGRIRLLRSFDPASAALPEERQGMADPWYGDESDFVITRVQVLASVPGVVEFVRAELGARA</sequence>
<dbReference type="InterPro" id="IPR036196">
    <property type="entry name" value="Ptyr_pPase_sf"/>
</dbReference>
<evidence type="ECO:0000259" key="2">
    <source>
        <dbReference type="SMART" id="SM00226"/>
    </source>
</evidence>
<dbReference type="AlphaFoldDB" id="A0A399JAM5"/>
<dbReference type="PANTHER" id="PTHR11717:SF7">
    <property type="entry name" value="LOW MOLECULAR WEIGHT PHOSPHOTYROSINE PROTEIN PHOSPHATASE"/>
    <property type="match status" value="1"/>
</dbReference>
<protein>
    <recommendedName>
        <fullName evidence="1">protein-tyrosine-phosphatase</fullName>
        <ecNumber evidence="1">3.1.3.48</ecNumber>
    </recommendedName>
</protein>
<dbReference type="Pfam" id="PF01451">
    <property type="entry name" value="LMWPc"/>
    <property type="match status" value="1"/>
</dbReference>
<reference evidence="3 4" key="1">
    <citation type="submission" date="2018-07" db="EMBL/GenBank/DDBJ databases">
        <title>Arthrobacter sp. nov., isolated from raw cow's milk with high bacterial count.</title>
        <authorList>
            <person name="Hahne J."/>
            <person name="Isele D."/>
            <person name="Lipski A."/>
        </authorList>
    </citation>
    <scope>NUCLEOTIDE SEQUENCE [LARGE SCALE GENOMIC DNA]</scope>
    <source>
        <strain evidence="3 4">JZ R-35</strain>
    </source>
</reference>
<dbReference type="SMART" id="SM00226">
    <property type="entry name" value="LMWPc"/>
    <property type="match status" value="1"/>
</dbReference>
<dbReference type="EMBL" id="QQXK01000025">
    <property type="protein sequence ID" value="RII41587.1"/>
    <property type="molecule type" value="Genomic_DNA"/>
</dbReference>